<dbReference type="GO" id="GO:0033897">
    <property type="term" value="F:ribonuclease T2 activity"/>
    <property type="evidence" value="ECO:0007669"/>
    <property type="project" value="InterPro"/>
</dbReference>
<proteinExistence type="inferred from homology"/>
<dbReference type="Proteomes" id="UP001454036">
    <property type="component" value="Unassembled WGS sequence"/>
</dbReference>
<dbReference type="PANTHER" id="PTHR11240:SF72">
    <property type="entry name" value="RIBONUCLEASE 1"/>
    <property type="match status" value="1"/>
</dbReference>
<dbReference type="GO" id="GO:0003723">
    <property type="term" value="F:RNA binding"/>
    <property type="evidence" value="ECO:0007669"/>
    <property type="project" value="InterPro"/>
</dbReference>
<dbReference type="GO" id="GO:0005576">
    <property type="term" value="C:extracellular region"/>
    <property type="evidence" value="ECO:0007669"/>
    <property type="project" value="TreeGrafter"/>
</dbReference>
<evidence type="ECO:0000256" key="1">
    <source>
        <dbReference type="ARBA" id="ARBA00007469"/>
    </source>
</evidence>
<dbReference type="PROSITE" id="PS00530">
    <property type="entry name" value="RNASE_T2_1"/>
    <property type="match status" value="1"/>
</dbReference>
<gene>
    <name evidence="10" type="ORF">LIER_42637</name>
</gene>
<evidence type="ECO:0000256" key="4">
    <source>
        <dbReference type="ARBA" id="ARBA00022801"/>
    </source>
</evidence>
<evidence type="ECO:0000313" key="10">
    <source>
        <dbReference type="EMBL" id="GAA0140946.1"/>
    </source>
</evidence>
<dbReference type="CDD" id="cd01061">
    <property type="entry name" value="RNase_T2_euk"/>
    <property type="match status" value="1"/>
</dbReference>
<dbReference type="SUPFAM" id="SSF55895">
    <property type="entry name" value="Ribonuclease Rh-like"/>
    <property type="match status" value="1"/>
</dbReference>
<keyword evidence="11" id="KW-1185">Reference proteome</keyword>
<keyword evidence="9" id="KW-0732">Signal</keyword>
<reference evidence="10 11" key="1">
    <citation type="submission" date="2024-01" db="EMBL/GenBank/DDBJ databases">
        <title>The complete chloroplast genome sequence of Lithospermum erythrorhizon: insights into the phylogenetic relationship among Boraginaceae species and the maternal lineages of purple gromwells.</title>
        <authorList>
            <person name="Okada T."/>
            <person name="Watanabe K."/>
        </authorList>
    </citation>
    <scope>NUCLEOTIDE SEQUENCE [LARGE SCALE GENOMIC DNA]</scope>
</reference>
<dbReference type="EMBL" id="BAABME010030361">
    <property type="protein sequence ID" value="GAA0140946.1"/>
    <property type="molecule type" value="Genomic_DNA"/>
</dbReference>
<organism evidence="10 11">
    <name type="scientific">Lithospermum erythrorhizon</name>
    <name type="common">Purple gromwell</name>
    <name type="synonym">Lithospermum officinale var. erythrorhizon</name>
    <dbReference type="NCBI Taxonomy" id="34254"/>
    <lineage>
        <taxon>Eukaryota</taxon>
        <taxon>Viridiplantae</taxon>
        <taxon>Streptophyta</taxon>
        <taxon>Embryophyta</taxon>
        <taxon>Tracheophyta</taxon>
        <taxon>Spermatophyta</taxon>
        <taxon>Magnoliopsida</taxon>
        <taxon>eudicotyledons</taxon>
        <taxon>Gunneridae</taxon>
        <taxon>Pentapetalae</taxon>
        <taxon>asterids</taxon>
        <taxon>lamiids</taxon>
        <taxon>Boraginales</taxon>
        <taxon>Boraginaceae</taxon>
        <taxon>Boraginoideae</taxon>
        <taxon>Lithospermeae</taxon>
        <taxon>Lithospermum</taxon>
    </lineage>
</organism>
<evidence type="ECO:0000256" key="5">
    <source>
        <dbReference type="ARBA" id="ARBA00023157"/>
    </source>
</evidence>
<evidence type="ECO:0000256" key="9">
    <source>
        <dbReference type="SAM" id="SignalP"/>
    </source>
</evidence>
<evidence type="ECO:0000313" key="11">
    <source>
        <dbReference type="Proteomes" id="UP001454036"/>
    </source>
</evidence>
<feature type="chain" id="PRO_5043517345" evidence="9">
    <location>
        <begin position="23"/>
        <end position="226"/>
    </location>
</feature>
<feature type="active site" evidence="7">
    <location>
        <position position="119"/>
    </location>
</feature>
<comment type="caution">
    <text evidence="10">The sequence shown here is derived from an EMBL/GenBank/DDBJ whole genome shotgun (WGS) entry which is preliminary data.</text>
</comment>
<name>A0AAV3NR19_LITER</name>
<evidence type="ECO:0000256" key="8">
    <source>
        <dbReference type="RuleBase" id="RU004328"/>
    </source>
</evidence>
<feature type="active site" evidence="7">
    <location>
        <position position="61"/>
    </location>
</feature>
<dbReference type="InterPro" id="IPR033130">
    <property type="entry name" value="RNase_T2_His_AS_2"/>
</dbReference>
<feature type="active site" evidence="7">
    <location>
        <position position="115"/>
    </location>
</feature>
<dbReference type="InterPro" id="IPR033697">
    <property type="entry name" value="Ribonuclease_T2_eukaryotic"/>
</dbReference>
<sequence length="226" mass="25016">MEFKSSLLICFLAIQFVPILCASQDFDFFYFVLQWPGSYCDTSKSCCFPSTGKPEADFGIHGLWPNYNDGTYPSNCDSSAPYDQSKVSDLISKMQQEWPTLACPSGTGSTFWSHEWDKHGTCSESILDQHSYFATALKLKDQLNILQLLSKAGISPDGNNYSLSSIKSAIQEGIGHAPWIECNKDTSGNSQLYQIYICVDTSGSNLIECPTFPHGKCDSNIGFPTF</sequence>
<evidence type="ECO:0000256" key="3">
    <source>
        <dbReference type="ARBA" id="ARBA00022759"/>
    </source>
</evidence>
<keyword evidence="4" id="KW-0378">Hydrolase</keyword>
<dbReference type="AlphaFoldDB" id="A0AAV3NR19"/>
<comment type="similarity">
    <text evidence="1 8">Belongs to the RNase T2 family.</text>
</comment>
<feature type="signal peptide" evidence="9">
    <location>
        <begin position="1"/>
        <end position="22"/>
    </location>
</feature>
<dbReference type="PANTHER" id="PTHR11240">
    <property type="entry name" value="RIBONUCLEASE T2"/>
    <property type="match status" value="1"/>
</dbReference>
<keyword evidence="3" id="KW-0255">Endonuclease</keyword>
<keyword evidence="2" id="KW-0540">Nuclease</keyword>
<dbReference type="GO" id="GO:0016787">
    <property type="term" value="F:hydrolase activity"/>
    <property type="evidence" value="ECO:0007669"/>
    <property type="project" value="UniProtKB-KW"/>
</dbReference>
<dbReference type="PROSITE" id="PS00531">
    <property type="entry name" value="RNASE_T2_2"/>
    <property type="match status" value="1"/>
</dbReference>
<dbReference type="InterPro" id="IPR001568">
    <property type="entry name" value="RNase_T2-like"/>
</dbReference>
<dbReference type="InterPro" id="IPR018188">
    <property type="entry name" value="RNase_T2_His_AS_1"/>
</dbReference>
<keyword evidence="5" id="KW-1015">Disulfide bond</keyword>
<dbReference type="Gene3D" id="3.90.730.10">
    <property type="entry name" value="Ribonuclease T2-like"/>
    <property type="match status" value="1"/>
</dbReference>
<dbReference type="Pfam" id="PF00445">
    <property type="entry name" value="Ribonuclease_T2"/>
    <property type="match status" value="1"/>
</dbReference>
<evidence type="ECO:0000256" key="6">
    <source>
        <dbReference type="ARBA" id="ARBA00023239"/>
    </source>
</evidence>
<evidence type="ECO:0000256" key="2">
    <source>
        <dbReference type="ARBA" id="ARBA00022722"/>
    </source>
</evidence>
<protein>
    <submittedName>
        <fullName evidence="10">Endoribonuclease</fullName>
    </submittedName>
</protein>
<accession>A0AAV3NR19</accession>
<dbReference type="GO" id="GO:0006401">
    <property type="term" value="P:RNA catabolic process"/>
    <property type="evidence" value="ECO:0007669"/>
    <property type="project" value="TreeGrafter"/>
</dbReference>
<dbReference type="InterPro" id="IPR036430">
    <property type="entry name" value="RNase_T2-like_sf"/>
</dbReference>
<dbReference type="FunFam" id="3.90.730.10:FF:000003">
    <property type="entry name" value="Ribonuclease 3"/>
    <property type="match status" value="1"/>
</dbReference>
<keyword evidence="6" id="KW-0456">Lyase</keyword>
<evidence type="ECO:0000256" key="7">
    <source>
        <dbReference type="PIRSR" id="PIRSR633697-1"/>
    </source>
</evidence>